<evidence type="ECO:0000313" key="3">
    <source>
        <dbReference type="Proteomes" id="UP001162024"/>
    </source>
</evidence>
<keyword evidence="3" id="KW-1185">Reference proteome</keyword>
<name>A0A866VSZ5_9BETA</name>
<feature type="compositionally biased region" description="Pro residues" evidence="1">
    <location>
        <begin position="1099"/>
        <end position="1118"/>
    </location>
</feature>
<gene>
    <name evidence="2" type="primary">E40</name>
</gene>
<feature type="compositionally biased region" description="Low complexity" evidence="1">
    <location>
        <begin position="694"/>
        <end position="707"/>
    </location>
</feature>
<evidence type="ECO:0000256" key="1">
    <source>
        <dbReference type="SAM" id="MobiDB-lite"/>
    </source>
</evidence>
<feature type="compositionally biased region" description="Polar residues" evidence="1">
    <location>
        <begin position="1089"/>
        <end position="1098"/>
    </location>
</feature>
<dbReference type="RefSeq" id="YP_010802806.1">
    <property type="nucleotide sequence ID" value="NC_077039.1"/>
</dbReference>
<reference evidence="2" key="6">
    <citation type="journal article" date="2016" name="MSphere">
        <title>Comparison of the Gene Coding Contents and Other Unusual Features of the GC-Rich and AT-Rich Branch Probosciviruses.</title>
        <authorList>
            <person name="Ling P.D."/>
            <person name="Long S.Y."/>
            <person name="Zong J.C."/>
            <person name="Heaggans S.Y."/>
            <person name="Qin X."/>
            <person name="Hayward G.S."/>
        </authorList>
    </citation>
    <scope>NUCLEOTIDE SEQUENCE</scope>
    <source>
        <strain evidence="2">Nyah NAP97</strain>
    </source>
</reference>
<feature type="region of interest" description="Disordered" evidence="1">
    <location>
        <begin position="623"/>
        <end position="707"/>
    </location>
</feature>
<evidence type="ECO:0000313" key="2">
    <source>
        <dbReference type="EMBL" id="QOE74472.1"/>
    </source>
</evidence>
<sequence length="1468" mass="149924">MAERNSGSRSPAIKVGTLTVRLLRPLDVDGSVPGRRHRRTFSRSVYIPTPQGSEDEAEYNGDDGDGDLEPRPTGSCGLESGCQGHADGARRPADNGADGCVDIRSSPGGRDTGGRTETSGAHKSTQIGPGLEPDGAVGVEGAGGEDAPPRSPRPHYGPGATAGRPAVPRASPVDAVLDPARGVRGADGPGPVAPGAVGLPGVQARVPQRPVVRPVSVDRSPPCDGHRKPSDDLADEDDDAGVRGARVAERGEDREEEEDEEVEESEGNEKIAATTAVRKDAKEAGRAVAVGGGEEETGERHGAAGPRGAAGGGSPPAGDGHVRRPGVVRATATWRPGRADSDAGVVTHPERATAPSASSSSSSPPLSSARLTSPPPSSSSLSATTAVAAAPIGRDGSYVNDGARVERNTTPAGGAVQKVGDHRPTAIIDLTSVKIDLGSRPPDEPSSPEARAFLADVGVSMSGGGGGGGAASAARQTGSADDADLTIINATTHHSAKRSVTATTAAGGPGGGSGNTGVYTRPIRFGQPRGTAAGAAAPVNAAVIPRPTLPIIFIGNDALYPVGLSPVQNAGGPICIPPAVLAGPGASTSASAAATATSATFQQPVLAYRPVQCYGNLTARAVFPVGQPQQRPRDRSERPQPPPPPSQQLPSPARQQPPVPAAPLSVPSADRGRAAAVVAQSPDDRGGGADGGVRDVPGGHVLLQPTPGTAATALAPTTSVGAATANNDATTANTSSATAPSPTATAAPTEPGPVAENDGDADVAAVTADLQAQPSSPSERQRHPQRRRSPTPPTAAPASDGDPTPPPGAGAAVGPVGIQGPGPLPRLVRDATHEVLSQLPASAMLSSAAYASVMMAAATTGEDERRKRQRREEEASLYLLSEVAEAKHKQQTLLLSTEPQNAVKRENIIIENPMWTGESRHRRHRQRPAGDAEVGDVGAGNATKKRRLEEEEQAATREAADGAVGVDDGSRKSSPLFGVPPRKAPTEMASATQEEAETVTGKLYLPSSPPPSFLSSEEASAGLTSIEVQGPGPSSGAGDFPAVSRSPSPSGLSVSFGDKIPPYQQPPSSSSQDTGASPASSGVGGNETPPLSSGTTASTPPPPQQQPPPPPPPPPPPSTGRLSSEAYLTYAHDTVDGLVRQIGLVYSGLADLLQGLGKIRARGGGARNNGRGVTTDNETPLSTAVNGVNGSGGADGGENGVENVGESEEGGGFSDPTASGAAPSHGGGGGSYDAIVNRGRGSAAGRAAAAEALCSSALAQAGQLRNVVIAIQTATRDEELGRGYVRSNVCDLRYVEIETDIIDVPWSNSHHFLNASVITLPPPAVQEVYRNTVQYFLNQMRSYGPACQICVSCSKQEPLYQLRNDLKGIQNLCVTLVIKNRSFVGVPSYSARSARQLMCNDENFLAAHPFDGRQVRGGRRAFVLYKYALLISSSHVGDLLCAGHLALQACYSNWPIMHVYTRRCRGPV</sequence>
<organism evidence="2 3">
    <name type="scientific">Elephant endotheliotropic herpesvirus 3A</name>
    <dbReference type="NCBI Taxonomy" id="1329409"/>
    <lineage>
        <taxon>Viruses</taxon>
        <taxon>Duplodnaviria</taxon>
        <taxon>Heunggongvirae</taxon>
        <taxon>Peploviricota</taxon>
        <taxon>Herviviricetes</taxon>
        <taxon>Herpesvirales</taxon>
        <taxon>Orthoherpesviridae</taxon>
        <taxon>Betaherpesvirinae</taxon>
        <taxon>Proboscivirus</taxon>
        <taxon>Elephant endotheliotropic herpesvirus 3</taxon>
    </lineage>
</organism>
<feature type="compositionally biased region" description="Low complexity" evidence="1">
    <location>
        <begin position="352"/>
        <end position="391"/>
    </location>
</feature>
<feature type="compositionally biased region" description="Acidic residues" evidence="1">
    <location>
        <begin position="53"/>
        <end position="67"/>
    </location>
</feature>
<reference evidence="2" key="3">
    <citation type="journal article" date="2014" name="J. Virol.">
        <title>Comparative genome analysis of four elephant endotheliotropic herpesviruses, EEHV3, EEHV4, EEHV5, and EEHV6, from cases of hemorrhagic disease or viremia.</title>
        <authorList>
            <person name="Zong JC"/>
            <person name="Latimer EM"/>
            <person name="Long SY"/>
            <person name="Richman LK"/>
            <person name="Heaggans SY"/>
            <person name="Hayward GS."/>
        </authorList>
    </citation>
    <scope>NUCLEOTIDE SEQUENCE</scope>
    <source>
        <strain evidence="2">Nyah NAP97</strain>
    </source>
</reference>
<dbReference type="KEGG" id="vg:80541589"/>
<feature type="compositionally biased region" description="Polar residues" evidence="1">
    <location>
        <begin position="115"/>
        <end position="127"/>
    </location>
</feature>
<feature type="compositionally biased region" description="Gly residues" evidence="1">
    <location>
        <begin position="1189"/>
        <end position="1199"/>
    </location>
</feature>
<feature type="compositionally biased region" description="Polar residues" evidence="1">
    <location>
        <begin position="1174"/>
        <end position="1183"/>
    </location>
</feature>
<accession>A0A866VSZ5</accession>
<dbReference type="GeneID" id="80541589"/>
<feature type="region of interest" description="Disordered" evidence="1">
    <location>
        <begin position="1161"/>
        <end position="1227"/>
    </location>
</feature>
<protein>
    <submittedName>
        <fullName evidence="2">Nuclear protein ORF-K</fullName>
    </submittedName>
</protein>
<feature type="compositionally biased region" description="Low complexity" evidence="1">
    <location>
        <begin position="809"/>
        <end position="818"/>
    </location>
</feature>
<feature type="compositionally biased region" description="Low complexity" evidence="1">
    <location>
        <begin position="730"/>
        <end position="749"/>
    </location>
</feature>
<feature type="compositionally biased region" description="Low complexity" evidence="1">
    <location>
        <begin position="929"/>
        <end position="942"/>
    </location>
</feature>
<feature type="compositionally biased region" description="Low complexity" evidence="1">
    <location>
        <begin position="762"/>
        <end position="778"/>
    </location>
</feature>
<feature type="region of interest" description="Disordered" evidence="1">
    <location>
        <begin position="730"/>
        <end position="825"/>
    </location>
</feature>
<proteinExistence type="predicted"/>
<feature type="compositionally biased region" description="Low complexity" evidence="1">
    <location>
        <begin position="1043"/>
        <end position="1055"/>
    </location>
</feature>
<reference evidence="2" key="1">
    <citation type="journal article" date="2009" name="Vet. Pathol.">
        <title>Clinico-pathologic features of fatal disease attributed to new variants of endotheliotropic herpesviruses in two Asian elephants (Elephas maximus).</title>
        <authorList>
            <person name="Garner M.M."/>
            <person name="Helmick K."/>
            <person name="Ochsenreiter J."/>
            <person name="Richman L.K."/>
            <person name="Latimer E."/>
            <person name="Wise A.G."/>
            <person name="Maes R.K."/>
            <person name="Kiupel M."/>
            <person name="Nordhausen R.W."/>
            <person name="Zong J.C."/>
            <person name="Hayward G.S."/>
        </authorList>
    </citation>
    <scope>NUCLEOTIDE SEQUENCE</scope>
    <source>
        <strain evidence="2">Nyah NAP97</strain>
    </source>
</reference>
<reference evidence="2" key="5">
    <citation type="journal article" date="2016" name="MSphere">
        <title>Complete Genome Sequence of Elephant Endotheliotropic Herpesvirus 4, the First Example of a GC-Rich Branch Proboscivirus.</title>
        <authorList>
            <person name="Ling P.D."/>
            <person name="Long S.Y."/>
            <person name="Fuery A."/>
            <person name="Peng R.S."/>
            <person name="Heaggans S.Y."/>
            <person name="Qin X."/>
            <person name="Worley K.C."/>
            <person name="Dugan S."/>
            <person name="Hayward G.S."/>
        </authorList>
    </citation>
    <scope>NUCLEOTIDE SEQUENCE</scope>
    <source>
        <strain evidence="2">Nyah NAP97</strain>
    </source>
</reference>
<feature type="region of interest" description="Disordered" evidence="1">
    <location>
        <begin position="28"/>
        <end position="423"/>
    </location>
</feature>
<feature type="compositionally biased region" description="Low complexity" evidence="1">
    <location>
        <begin position="189"/>
        <end position="222"/>
    </location>
</feature>
<dbReference type="Proteomes" id="UP001162024">
    <property type="component" value="Segment"/>
</dbReference>
<reference evidence="2" key="4">
    <citation type="journal article" date="2016" name="ILAR J">
        <title>Review of Elephant Endotheliotropic Herpesviruses and Acute Hemorrhagic Disease.</title>
        <authorList>
            <person name="Long S.Y."/>
            <person name="Latimer E.M."/>
            <person name="Hayward G.S."/>
        </authorList>
    </citation>
    <scope>NUCLEOTIDE SEQUENCE</scope>
    <source>
        <strain evidence="2">Nyah NAP97</strain>
    </source>
</reference>
<feature type="region of interest" description="Disordered" evidence="1">
    <location>
        <begin position="918"/>
        <end position="1123"/>
    </location>
</feature>
<feature type="region of interest" description="Disordered" evidence="1">
    <location>
        <begin position="496"/>
        <end position="515"/>
    </location>
</feature>
<dbReference type="EMBL" id="MN373268">
    <property type="protein sequence ID" value="QOE74472.1"/>
    <property type="molecule type" value="Genomic_DNA"/>
</dbReference>
<reference evidence="2" key="2">
    <citation type="journal article" date="2013" name="Genome Announc.">
        <title>Complete Genome Sequence of Elephant Endotheliotropic Herpesvirus 1A.</title>
        <authorList>
            <person name="Ling P.D."/>
            <person name="Reid J.G."/>
            <person name="Qin X."/>
            <person name="Muzny D.M."/>
            <person name="Gibbs R."/>
            <person name="Petrosino J."/>
            <person name="Peng R."/>
            <person name="Zong J.C."/>
            <person name="Heaggans S.Y."/>
            <person name="Hayward G.S."/>
        </authorList>
    </citation>
    <scope>NUCLEOTIDE SEQUENCE</scope>
    <source>
        <strain evidence="2">Nyah NAP97</strain>
    </source>
</reference>
<reference evidence="2" key="7">
    <citation type="submission" date="2019-08" db="EMBL/GenBank/DDBJ databases">
        <title>Complete Genome Assembly and Annotation of EEHV3A the First Example of a GC-Branch African Elephant Endotheliotrophic Herpesvirus Associated with Lethal Hemorrhagic Disease.</title>
        <authorList>
            <person name="Tan J."/>
            <person name="Ling P.D."/>
            <person name="Worley K."/>
            <person name="Proudfoot J."/>
            <person name="Bowman M."/>
            <person name="Qin X."/>
            <person name="Latimer E.M."/>
            <person name="Holder K."/>
            <person name="Fayette M."/>
            <person name="Nodolf S."/>
            <person name="Heaggans S.Y."/>
            <person name="Zong J.-C."/>
            <person name="Pearson V.R."/>
            <person name="Hayward G.S."/>
        </authorList>
    </citation>
    <scope>NUCLEOTIDE SEQUENCE</scope>
    <source>
        <strain evidence="2">Nyah NAP97</strain>
    </source>
</reference>
<feature type="compositionally biased region" description="Acidic residues" evidence="1">
    <location>
        <begin position="254"/>
        <end position="266"/>
    </location>
</feature>